<accession>A0A7K2IV51</accession>
<organism evidence="2 3">
    <name type="scientific">Nocardiopsis alba</name>
    <dbReference type="NCBI Taxonomy" id="53437"/>
    <lineage>
        <taxon>Bacteria</taxon>
        <taxon>Bacillati</taxon>
        <taxon>Actinomycetota</taxon>
        <taxon>Actinomycetes</taxon>
        <taxon>Streptosporangiales</taxon>
        <taxon>Nocardiopsidaceae</taxon>
        <taxon>Nocardiopsis</taxon>
    </lineage>
</organism>
<comment type="caution">
    <text evidence="2">The sequence shown here is derived from an EMBL/GenBank/DDBJ whole genome shotgun (WGS) entry which is preliminary data.</text>
</comment>
<dbReference type="Proteomes" id="UP000467124">
    <property type="component" value="Unassembled WGS sequence"/>
</dbReference>
<dbReference type="Pfam" id="PF12647">
    <property type="entry name" value="RNHCP"/>
    <property type="match status" value="1"/>
</dbReference>
<proteinExistence type="predicted"/>
<protein>
    <submittedName>
        <fullName evidence="2">RNHCP domain-containing protein</fullName>
    </submittedName>
</protein>
<gene>
    <name evidence="2" type="ORF">GTW20_15855</name>
</gene>
<evidence type="ECO:0000313" key="2">
    <source>
        <dbReference type="EMBL" id="MYR33696.1"/>
    </source>
</evidence>
<name>A0A7K2IV51_9ACTN</name>
<evidence type="ECO:0000259" key="1">
    <source>
        <dbReference type="Pfam" id="PF12647"/>
    </source>
</evidence>
<dbReference type="AlphaFoldDB" id="A0A7K2IV51"/>
<sequence length="121" mass="13154">MSNTDPTFGIADTSTFTCLRCGTSVSVLSPDGAERDHCPSCLTGRHVHERRSGGRSDCGGPMGPIAVVSDHDRWRLVHRCAHCDWLSEGDVASDDNRLVLMRIAVRPLAEPPFPLELLGEV</sequence>
<dbReference type="RefSeq" id="WP_161111264.1">
    <property type="nucleotide sequence ID" value="NZ_WWHY01000001.1"/>
</dbReference>
<reference evidence="2 3" key="1">
    <citation type="journal article" date="2019" name="Nat. Commun.">
        <title>The antimicrobial potential of Streptomyces from insect microbiomes.</title>
        <authorList>
            <person name="Chevrette M.G."/>
            <person name="Carlson C.M."/>
            <person name="Ortega H.E."/>
            <person name="Thomas C."/>
            <person name="Ananiev G.E."/>
            <person name="Barns K.J."/>
            <person name="Book A.J."/>
            <person name="Cagnazzo J."/>
            <person name="Carlos C."/>
            <person name="Flanigan W."/>
            <person name="Grubbs K.J."/>
            <person name="Horn H.A."/>
            <person name="Hoffmann F.M."/>
            <person name="Klassen J.L."/>
            <person name="Knack J.J."/>
            <person name="Lewin G.R."/>
            <person name="McDonald B.R."/>
            <person name="Muller L."/>
            <person name="Melo W.G.P."/>
            <person name="Pinto-Tomas A.A."/>
            <person name="Schmitz A."/>
            <person name="Wendt-Pienkowski E."/>
            <person name="Wildman S."/>
            <person name="Zhao M."/>
            <person name="Zhang F."/>
            <person name="Bugni T.S."/>
            <person name="Andes D.R."/>
            <person name="Pupo M.T."/>
            <person name="Currie C.R."/>
        </authorList>
    </citation>
    <scope>NUCLEOTIDE SEQUENCE [LARGE SCALE GENOMIC DNA]</scope>
    <source>
        <strain evidence="2 3">SID5840</strain>
    </source>
</reference>
<evidence type="ECO:0000313" key="3">
    <source>
        <dbReference type="Proteomes" id="UP000467124"/>
    </source>
</evidence>
<dbReference type="EMBL" id="WWHY01000001">
    <property type="protein sequence ID" value="MYR33696.1"/>
    <property type="molecule type" value="Genomic_DNA"/>
</dbReference>
<dbReference type="InterPro" id="IPR024439">
    <property type="entry name" value="RNHCP"/>
</dbReference>
<feature type="domain" description="RNHCP" evidence="1">
    <location>
        <begin position="14"/>
        <end position="101"/>
    </location>
</feature>